<dbReference type="Pfam" id="PF13456">
    <property type="entry name" value="RVT_3"/>
    <property type="match status" value="1"/>
</dbReference>
<dbReference type="CDD" id="cd09279">
    <property type="entry name" value="RNase_HI_like"/>
    <property type="match status" value="1"/>
</dbReference>
<dbReference type="Gene3D" id="3.30.420.10">
    <property type="entry name" value="Ribonuclease H-like superfamily/Ribonuclease H"/>
    <property type="match status" value="1"/>
</dbReference>
<keyword evidence="3" id="KW-1185">Reference proteome</keyword>
<dbReference type="AlphaFoldDB" id="A0A1Z5IM29"/>
<dbReference type="PROSITE" id="PS50879">
    <property type="entry name" value="RNASE_H_1"/>
    <property type="match status" value="1"/>
</dbReference>
<dbReference type="SUPFAM" id="SSF53098">
    <property type="entry name" value="Ribonuclease H-like"/>
    <property type="match status" value="1"/>
</dbReference>
<gene>
    <name evidence="2" type="primary">rnhA</name>
    <name evidence="2" type="ORF">IWT140_00401</name>
</gene>
<dbReference type="GO" id="GO:0004523">
    <property type="term" value="F:RNA-DNA hybrid ribonuclease activity"/>
    <property type="evidence" value="ECO:0007669"/>
    <property type="project" value="InterPro"/>
</dbReference>
<accession>A0A1Z5IM29</accession>
<evidence type="ECO:0000313" key="2">
    <source>
        <dbReference type="EMBL" id="GAX02803.1"/>
    </source>
</evidence>
<dbReference type="Proteomes" id="UP000198430">
    <property type="component" value="Unassembled WGS sequence"/>
</dbReference>
<proteinExistence type="predicted"/>
<reference evidence="2 3" key="1">
    <citation type="submission" date="2015-11" db="EMBL/GenBank/DDBJ databases">
        <title>Draft genome sequences of new species of the genus Lactobacillus isolated from orchardgrass silage.</title>
        <authorList>
            <person name="Tohno M."/>
            <person name="Tanizawa Y."/>
            <person name="Arita M."/>
        </authorList>
    </citation>
    <scope>NUCLEOTIDE SEQUENCE [LARGE SCALE GENOMIC DNA]</scope>
    <source>
        <strain evidence="2 3">IWT140</strain>
    </source>
</reference>
<dbReference type="InterPro" id="IPR002156">
    <property type="entry name" value="RNaseH_domain"/>
</dbReference>
<dbReference type="InterPro" id="IPR036397">
    <property type="entry name" value="RNaseH_sf"/>
</dbReference>
<comment type="caution">
    <text evidence="2">The sequence shown here is derived from an EMBL/GenBank/DDBJ whole genome shotgun (WGS) entry which is preliminary data.</text>
</comment>
<sequence>MYTLYTDAATNNETLHSAAGILIVHAGKQQQLRASLPNSDNHHAEFHAALAGFDALLKLLNGTANNVTVQYFTDSKIVADSVKKSYAKHYQKLVDELLAKQAEFSLVITQWVPEKQNQGAHNLAQQALHERD</sequence>
<dbReference type="InterPro" id="IPR012337">
    <property type="entry name" value="RNaseH-like_sf"/>
</dbReference>
<protein>
    <submittedName>
        <fullName evidence="2">Ribonuclease HI</fullName>
    </submittedName>
</protein>
<dbReference type="GO" id="GO:0003676">
    <property type="term" value="F:nucleic acid binding"/>
    <property type="evidence" value="ECO:0007669"/>
    <property type="project" value="InterPro"/>
</dbReference>
<dbReference type="EMBL" id="BCMH01000002">
    <property type="protein sequence ID" value="GAX02803.1"/>
    <property type="molecule type" value="Genomic_DNA"/>
</dbReference>
<organism evidence="2 3">
    <name type="scientific">Secundilactobacillus pentosiphilus</name>
    <dbReference type="NCBI Taxonomy" id="1714682"/>
    <lineage>
        <taxon>Bacteria</taxon>
        <taxon>Bacillati</taxon>
        <taxon>Bacillota</taxon>
        <taxon>Bacilli</taxon>
        <taxon>Lactobacillales</taxon>
        <taxon>Lactobacillaceae</taxon>
        <taxon>Secundilactobacillus</taxon>
    </lineage>
</organism>
<evidence type="ECO:0000259" key="1">
    <source>
        <dbReference type="PROSITE" id="PS50879"/>
    </source>
</evidence>
<feature type="domain" description="RNase H type-1" evidence="1">
    <location>
        <begin position="1"/>
        <end position="129"/>
    </location>
</feature>
<name>A0A1Z5IM29_9LACO</name>
<evidence type="ECO:0000313" key="3">
    <source>
        <dbReference type="Proteomes" id="UP000198430"/>
    </source>
</evidence>